<name>A0A2K3P5W4_TRIPR</name>
<reference evidence="1 2" key="2">
    <citation type="journal article" date="2017" name="Front. Plant Sci.">
        <title>Gene Classification and Mining of Molecular Markers Useful in Red Clover (Trifolium pratense) Breeding.</title>
        <authorList>
            <person name="Istvanek J."/>
            <person name="Dluhosova J."/>
            <person name="Dluhos P."/>
            <person name="Patkova L."/>
            <person name="Nedelnik J."/>
            <person name="Repkova J."/>
        </authorList>
    </citation>
    <scope>NUCLEOTIDE SEQUENCE [LARGE SCALE GENOMIC DNA]</scope>
    <source>
        <strain evidence="2">cv. Tatra</strain>
        <tissue evidence="1">Young leaves</tissue>
    </source>
</reference>
<dbReference type="AlphaFoldDB" id="A0A2K3P5W4"/>
<dbReference type="EMBL" id="ASHM01003988">
    <property type="protein sequence ID" value="PNY10678.1"/>
    <property type="molecule type" value="Genomic_DNA"/>
</dbReference>
<protein>
    <submittedName>
        <fullName evidence="1">Uncharacterized protein</fullName>
    </submittedName>
</protein>
<comment type="caution">
    <text evidence="1">The sequence shown here is derived from an EMBL/GenBank/DDBJ whole genome shotgun (WGS) entry which is preliminary data.</text>
</comment>
<evidence type="ECO:0000313" key="1">
    <source>
        <dbReference type="EMBL" id="PNY10678.1"/>
    </source>
</evidence>
<sequence length="144" mass="16071">MTHPYPIKASPSLKLHYPQLHSRKGAYKVVMQIHMQSCTHIRLCTHPQALLCISTCNPAPIYAYALTLKAMDDVALGTKDMGVEAYPPYIPPPLEKLFQEAEEEKIPLWSQEEGPHSLPQGRQEAPTKNSCFSHCCCPGEGRIS</sequence>
<dbReference type="Proteomes" id="UP000236291">
    <property type="component" value="Unassembled WGS sequence"/>
</dbReference>
<organism evidence="1 2">
    <name type="scientific">Trifolium pratense</name>
    <name type="common">Red clover</name>
    <dbReference type="NCBI Taxonomy" id="57577"/>
    <lineage>
        <taxon>Eukaryota</taxon>
        <taxon>Viridiplantae</taxon>
        <taxon>Streptophyta</taxon>
        <taxon>Embryophyta</taxon>
        <taxon>Tracheophyta</taxon>
        <taxon>Spermatophyta</taxon>
        <taxon>Magnoliopsida</taxon>
        <taxon>eudicotyledons</taxon>
        <taxon>Gunneridae</taxon>
        <taxon>Pentapetalae</taxon>
        <taxon>rosids</taxon>
        <taxon>fabids</taxon>
        <taxon>Fabales</taxon>
        <taxon>Fabaceae</taxon>
        <taxon>Papilionoideae</taxon>
        <taxon>50 kb inversion clade</taxon>
        <taxon>NPAAA clade</taxon>
        <taxon>Hologalegina</taxon>
        <taxon>IRL clade</taxon>
        <taxon>Trifolieae</taxon>
        <taxon>Trifolium</taxon>
    </lineage>
</organism>
<evidence type="ECO:0000313" key="2">
    <source>
        <dbReference type="Proteomes" id="UP000236291"/>
    </source>
</evidence>
<proteinExistence type="predicted"/>
<gene>
    <name evidence="1" type="ORF">L195_g007265</name>
</gene>
<accession>A0A2K3P5W4</accession>
<reference evidence="1 2" key="1">
    <citation type="journal article" date="2014" name="Am. J. Bot.">
        <title>Genome assembly and annotation for red clover (Trifolium pratense; Fabaceae).</title>
        <authorList>
            <person name="Istvanek J."/>
            <person name="Jaros M."/>
            <person name="Krenek A."/>
            <person name="Repkova J."/>
        </authorList>
    </citation>
    <scope>NUCLEOTIDE SEQUENCE [LARGE SCALE GENOMIC DNA]</scope>
    <source>
        <strain evidence="2">cv. Tatra</strain>
        <tissue evidence="1">Young leaves</tissue>
    </source>
</reference>